<feature type="non-terminal residue" evidence="2">
    <location>
        <position position="212"/>
    </location>
</feature>
<protein>
    <recommendedName>
        <fullName evidence="1">Cohesin domain-containing protein</fullName>
    </recommendedName>
</protein>
<dbReference type="AlphaFoldDB" id="A0A383AHL0"/>
<name>A0A383AHL0_9ZZZZ</name>
<dbReference type="Gene3D" id="2.60.40.680">
    <property type="match status" value="1"/>
</dbReference>
<dbReference type="GO" id="GO:0030246">
    <property type="term" value="F:carbohydrate binding"/>
    <property type="evidence" value="ECO:0007669"/>
    <property type="project" value="InterPro"/>
</dbReference>
<proteinExistence type="predicted"/>
<dbReference type="GO" id="GO:0000272">
    <property type="term" value="P:polysaccharide catabolic process"/>
    <property type="evidence" value="ECO:0007669"/>
    <property type="project" value="InterPro"/>
</dbReference>
<dbReference type="InterPro" id="IPR002102">
    <property type="entry name" value="Cohesin_dom"/>
</dbReference>
<sequence>MTTVSITPTTIVSPEIGQELGVQVKISGGRSIAGYQLTLVYDKTTLAYVNIKVGAYLPPGAFLIPPVSSPGSVMIGAMAISGVAKKTDGILALATFKVLAKKDSTIQLSEVRLSNREAQEIPAIIKNGNVLKSRDLVDPLGLEATDAPLDKGNLDNTVLESLDKPSDLTNAAVISVEPAKIGLPEVGQQIRIRIKIADGRNVAGYQLKLAYD</sequence>
<dbReference type="CDD" id="cd08547">
    <property type="entry name" value="Type_II_cohesin"/>
    <property type="match status" value="1"/>
</dbReference>
<accession>A0A383AHL0</accession>
<dbReference type="Pfam" id="PF00963">
    <property type="entry name" value="Cohesin"/>
    <property type="match status" value="1"/>
</dbReference>
<reference evidence="2" key="1">
    <citation type="submission" date="2018-05" db="EMBL/GenBank/DDBJ databases">
        <authorList>
            <person name="Lanie J.A."/>
            <person name="Ng W.-L."/>
            <person name="Kazmierczak K.M."/>
            <person name="Andrzejewski T.M."/>
            <person name="Davidsen T.M."/>
            <person name="Wayne K.J."/>
            <person name="Tettelin H."/>
            <person name="Glass J.I."/>
            <person name="Rusch D."/>
            <person name="Podicherti R."/>
            <person name="Tsui H.-C.T."/>
            <person name="Winkler M.E."/>
        </authorList>
    </citation>
    <scope>NUCLEOTIDE SEQUENCE</scope>
</reference>
<evidence type="ECO:0000259" key="1">
    <source>
        <dbReference type="Pfam" id="PF00963"/>
    </source>
</evidence>
<feature type="domain" description="Cohesin" evidence="1">
    <location>
        <begin position="15"/>
        <end position="113"/>
    </location>
</feature>
<gene>
    <name evidence="2" type="ORF">METZ01_LOCUS460161</name>
</gene>
<dbReference type="EMBL" id="UINC01192255">
    <property type="protein sequence ID" value="SVE07307.1"/>
    <property type="molecule type" value="Genomic_DNA"/>
</dbReference>
<evidence type="ECO:0000313" key="2">
    <source>
        <dbReference type="EMBL" id="SVE07307.1"/>
    </source>
</evidence>
<organism evidence="2">
    <name type="scientific">marine metagenome</name>
    <dbReference type="NCBI Taxonomy" id="408172"/>
    <lineage>
        <taxon>unclassified sequences</taxon>
        <taxon>metagenomes</taxon>
        <taxon>ecological metagenomes</taxon>
    </lineage>
</organism>
<dbReference type="InterPro" id="IPR008965">
    <property type="entry name" value="CBM2/CBM3_carb-bd_dom_sf"/>
</dbReference>
<dbReference type="SUPFAM" id="SSF49384">
    <property type="entry name" value="Carbohydrate-binding domain"/>
    <property type="match status" value="1"/>
</dbReference>